<reference evidence="1" key="1">
    <citation type="submission" date="2020-08" db="EMBL/GenBank/DDBJ databases">
        <title>Multicomponent nature underlies the extraordinary mechanical properties of spider dragline silk.</title>
        <authorList>
            <person name="Kono N."/>
            <person name="Nakamura H."/>
            <person name="Mori M."/>
            <person name="Yoshida Y."/>
            <person name="Ohtoshi R."/>
            <person name="Malay A.D."/>
            <person name="Moran D.A.P."/>
            <person name="Tomita M."/>
            <person name="Numata K."/>
            <person name="Arakawa K."/>
        </authorList>
    </citation>
    <scope>NUCLEOTIDE SEQUENCE</scope>
</reference>
<dbReference type="AlphaFoldDB" id="A0A8X6NCP4"/>
<proteinExistence type="predicted"/>
<protein>
    <submittedName>
        <fullName evidence="1">Uncharacterized protein</fullName>
    </submittedName>
</protein>
<dbReference type="Proteomes" id="UP000887013">
    <property type="component" value="Unassembled WGS sequence"/>
</dbReference>
<sequence length="135" mass="15282">MPVKFEWCFSIKLTENPVSFQLVPAVKCFRAKSKCVSICRLENGGFPFNLCITLGFLFSEFLIVQLVQINSISSLICGKTFVACRRFSEYASLTLEKIIFGLPLRFFQPYLTGLMTKRLATAFDLPIFHAILAPL</sequence>
<organism evidence="1 2">
    <name type="scientific">Nephila pilipes</name>
    <name type="common">Giant wood spider</name>
    <name type="synonym">Nephila maculata</name>
    <dbReference type="NCBI Taxonomy" id="299642"/>
    <lineage>
        <taxon>Eukaryota</taxon>
        <taxon>Metazoa</taxon>
        <taxon>Ecdysozoa</taxon>
        <taxon>Arthropoda</taxon>
        <taxon>Chelicerata</taxon>
        <taxon>Arachnida</taxon>
        <taxon>Araneae</taxon>
        <taxon>Araneomorphae</taxon>
        <taxon>Entelegynae</taxon>
        <taxon>Araneoidea</taxon>
        <taxon>Nephilidae</taxon>
        <taxon>Nephila</taxon>
    </lineage>
</organism>
<keyword evidence="2" id="KW-1185">Reference proteome</keyword>
<comment type="caution">
    <text evidence="1">The sequence shown here is derived from an EMBL/GenBank/DDBJ whole genome shotgun (WGS) entry which is preliminary data.</text>
</comment>
<evidence type="ECO:0000313" key="1">
    <source>
        <dbReference type="EMBL" id="GFT07718.1"/>
    </source>
</evidence>
<name>A0A8X6NCP4_NEPPI</name>
<gene>
    <name evidence="1" type="ORF">NPIL_237301</name>
</gene>
<dbReference type="EMBL" id="BMAW01056771">
    <property type="protein sequence ID" value="GFT07718.1"/>
    <property type="molecule type" value="Genomic_DNA"/>
</dbReference>
<evidence type="ECO:0000313" key="2">
    <source>
        <dbReference type="Proteomes" id="UP000887013"/>
    </source>
</evidence>
<accession>A0A8X6NCP4</accession>